<gene>
    <name evidence="4" type="ORF">MCOR_21251</name>
</gene>
<dbReference type="OrthoDB" id="6082037at2759"/>
<proteinExistence type="predicted"/>
<dbReference type="PROSITE" id="PS50041">
    <property type="entry name" value="C_TYPE_LECTIN_2"/>
    <property type="match status" value="2"/>
</dbReference>
<keyword evidence="1" id="KW-1015">Disulfide bond</keyword>
<dbReference type="SUPFAM" id="SSF56436">
    <property type="entry name" value="C-type lectin-like"/>
    <property type="match status" value="2"/>
</dbReference>
<evidence type="ECO:0000313" key="5">
    <source>
        <dbReference type="Proteomes" id="UP000507470"/>
    </source>
</evidence>
<dbReference type="InterPro" id="IPR001304">
    <property type="entry name" value="C-type_lectin-like"/>
</dbReference>
<dbReference type="CDD" id="cd00037">
    <property type="entry name" value="CLECT"/>
    <property type="match status" value="2"/>
</dbReference>
<dbReference type="EMBL" id="CACVKT020003764">
    <property type="protein sequence ID" value="CAC5385743.1"/>
    <property type="molecule type" value="Genomic_DNA"/>
</dbReference>
<keyword evidence="5" id="KW-1185">Reference proteome</keyword>
<dbReference type="PANTHER" id="PTHR22803">
    <property type="entry name" value="MANNOSE, PHOSPHOLIPASE, LECTIN RECEPTOR RELATED"/>
    <property type="match status" value="1"/>
</dbReference>
<sequence length="271" mass="31718">MAIQSRYNTKVDIPSKESEENGNENTGLQISESWTKCLNDWQKFDDWCYKEFSEKRTWFKARDYCRSIGTDLVSVHNEKETNFIISNFTRNFLWIGLSNFKNNGRYMWSDGTSLKYAYWGRTEPNDVNNNENCVHLFLSKSRKWNDTSCFTSFRFICKMQIYPRCGSGVWVYYKNSCYSINTALANFVDARNSCNKNSADLVIIRSKEEHNFISQTTKHSSGADFWIGLQRRSNQTYKWIDGNNTNYLPGLKNPKEMIPCVSNLLSRLEHG</sequence>
<accession>A0A6J8BPI5</accession>
<organism evidence="4 5">
    <name type="scientific">Mytilus coruscus</name>
    <name type="common">Sea mussel</name>
    <dbReference type="NCBI Taxonomy" id="42192"/>
    <lineage>
        <taxon>Eukaryota</taxon>
        <taxon>Metazoa</taxon>
        <taxon>Spiralia</taxon>
        <taxon>Lophotrochozoa</taxon>
        <taxon>Mollusca</taxon>
        <taxon>Bivalvia</taxon>
        <taxon>Autobranchia</taxon>
        <taxon>Pteriomorphia</taxon>
        <taxon>Mytilida</taxon>
        <taxon>Mytiloidea</taxon>
        <taxon>Mytilidae</taxon>
        <taxon>Mytilinae</taxon>
        <taxon>Mytilus</taxon>
    </lineage>
</organism>
<evidence type="ECO:0000313" key="4">
    <source>
        <dbReference type="EMBL" id="CAC5385743.1"/>
    </source>
</evidence>
<dbReference type="InterPro" id="IPR016186">
    <property type="entry name" value="C-type_lectin-like/link_sf"/>
</dbReference>
<dbReference type="InterPro" id="IPR018378">
    <property type="entry name" value="C-type_lectin_CS"/>
</dbReference>
<dbReference type="AlphaFoldDB" id="A0A6J8BPI5"/>
<reference evidence="4 5" key="1">
    <citation type="submission" date="2020-06" db="EMBL/GenBank/DDBJ databases">
        <authorList>
            <person name="Li R."/>
            <person name="Bekaert M."/>
        </authorList>
    </citation>
    <scope>NUCLEOTIDE SEQUENCE [LARGE SCALE GENOMIC DNA]</scope>
    <source>
        <strain evidence="5">wild</strain>
    </source>
</reference>
<dbReference type="PROSITE" id="PS00615">
    <property type="entry name" value="C_TYPE_LECTIN_1"/>
    <property type="match status" value="1"/>
</dbReference>
<feature type="domain" description="C-type lectin" evidence="3">
    <location>
        <begin position="44"/>
        <end position="158"/>
    </location>
</feature>
<evidence type="ECO:0000256" key="1">
    <source>
        <dbReference type="ARBA" id="ARBA00023157"/>
    </source>
</evidence>
<feature type="region of interest" description="Disordered" evidence="2">
    <location>
        <begin position="1"/>
        <end position="26"/>
    </location>
</feature>
<dbReference type="InterPro" id="IPR016187">
    <property type="entry name" value="CTDL_fold"/>
</dbReference>
<evidence type="ECO:0000256" key="2">
    <source>
        <dbReference type="SAM" id="MobiDB-lite"/>
    </source>
</evidence>
<dbReference type="Proteomes" id="UP000507470">
    <property type="component" value="Unassembled WGS sequence"/>
</dbReference>
<dbReference type="Pfam" id="PF00059">
    <property type="entry name" value="Lectin_C"/>
    <property type="match status" value="2"/>
</dbReference>
<dbReference type="SMART" id="SM00034">
    <property type="entry name" value="CLECT"/>
    <property type="match status" value="2"/>
</dbReference>
<evidence type="ECO:0000259" key="3">
    <source>
        <dbReference type="PROSITE" id="PS50041"/>
    </source>
</evidence>
<feature type="domain" description="C-type lectin" evidence="3">
    <location>
        <begin position="173"/>
        <end position="262"/>
    </location>
</feature>
<dbReference type="InterPro" id="IPR050111">
    <property type="entry name" value="C-type_lectin/snaclec_domain"/>
</dbReference>
<protein>
    <submittedName>
        <fullName evidence="4">MRC</fullName>
    </submittedName>
</protein>
<name>A0A6J8BPI5_MYTCO</name>
<dbReference type="Gene3D" id="3.10.100.10">
    <property type="entry name" value="Mannose-Binding Protein A, subunit A"/>
    <property type="match status" value="2"/>
</dbReference>